<dbReference type="Proteomes" id="UP000821865">
    <property type="component" value="Chromosome 9"/>
</dbReference>
<reference evidence="1" key="1">
    <citation type="submission" date="2020-05" db="EMBL/GenBank/DDBJ databases">
        <title>Large-scale comparative analyses of tick genomes elucidate their genetic diversity and vector capacities.</title>
        <authorList>
            <person name="Jia N."/>
            <person name="Wang J."/>
            <person name="Shi W."/>
            <person name="Du L."/>
            <person name="Sun Y."/>
            <person name="Zhan W."/>
            <person name="Jiang J."/>
            <person name="Wang Q."/>
            <person name="Zhang B."/>
            <person name="Ji P."/>
            <person name="Sakyi L.B."/>
            <person name="Cui X."/>
            <person name="Yuan T."/>
            <person name="Jiang B."/>
            <person name="Yang W."/>
            <person name="Lam T.T.-Y."/>
            <person name="Chang Q."/>
            <person name="Ding S."/>
            <person name="Wang X."/>
            <person name="Zhu J."/>
            <person name="Ruan X."/>
            <person name="Zhao L."/>
            <person name="Wei J."/>
            <person name="Que T."/>
            <person name="Du C."/>
            <person name="Cheng J."/>
            <person name="Dai P."/>
            <person name="Han X."/>
            <person name="Huang E."/>
            <person name="Gao Y."/>
            <person name="Liu J."/>
            <person name="Shao H."/>
            <person name="Ye R."/>
            <person name="Li L."/>
            <person name="Wei W."/>
            <person name="Wang X."/>
            <person name="Wang C."/>
            <person name="Yang T."/>
            <person name="Huo Q."/>
            <person name="Li W."/>
            <person name="Guo W."/>
            <person name="Chen H."/>
            <person name="Zhou L."/>
            <person name="Ni X."/>
            <person name="Tian J."/>
            <person name="Zhou Y."/>
            <person name="Sheng Y."/>
            <person name="Liu T."/>
            <person name="Pan Y."/>
            <person name="Xia L."/>
            <person name="Li J."/>
            <person name="Zhao F."/>
            <person name="Cao W."/>
        </authorList>
    </citation>
    <scope>NUCLEOTIDE SEQUENCE</scope>
    <source>
        <strain evidence="1">Dsil-2018</strain>
    </source>
</reference>
<evidence type="ECO:0000313" key="2">
    <source>
        <dbReference type="Proteomes" id="UP000821865"/>
    </source>
</evidence>
<protein>
    <submittedName>
        <fullName evidence="1">Uncharacterized protein</fullName>
    </submittedName>
</protein>
<sequence length="113" mass="12767">MCHTSQEENINEVDTTDSTVTNTVTVLKIEDGVNAMTLMRLPIKVNEVVLPLMIDTGAVVSLMNLRDYQKYFAHVRLLQSHLVIQNYSEQVMKNLGFFKAKVQFQGKSASVTF</sequence>
<name>A0ACB8C1V1_DERSI</name>
<comment type="caution">
    <text evidence="1">The sequence shown here is derived from an EMBL/GenBank/DDBJ whole genome shotgun (WGS) entry which is preliminary data.</text>
</comment>
<gene>
    <name evidence="1" type="ORF">HPB49_001783</name>
</gene>
<proteinExistence type="predicted"/>
<dbReference type="EMBL" id="CM023478">
    <property type="protein sequence ID" value="KAH7932727.1"/>
    <property type="molecule type" value="Genomic_DNA"/>
</dbReference>
<accession>A0ACB8C1V1</accession>
<keyword evidence="2" id="KW-1185">Reference proteome</keyword>
<organism evidence="1 2">
    <name type="scientific">Dermacentor silvarum</name>
    <name type="common">Tick</name>
    <dbReference type="NCBI Taxonomy" id="543639"/>
    <lineage>
        <taxon>Eukaryota</taxon>
        <taxon>Metazoa</taxon>
        <taxon>Ecdysozoa</taxon>
        <taxon>Arthropoda</taxon>
        <taxon>Chelicerata</taxon>
        <taxon>Arachnida</taxon>
        <taxon>Acari</taxon>
        <taxon>Parasitiformes</taxon>
        <taxon>Ixodida</taxon>
        <taxon>Ixodoidea</taxon>
        <taxon>Ixodidae</taxon>
        <taxon>Rhipicephalinae</taxon>
        <taxon>Dermacentor</taxon>
    </lineage>
</organism>
<evidence type="ECO:0000313" key="1">
    <source>
        <dbReference type="EMBL" id="KAH7932727.1"/>
    </source>
</evidence>